<dbReference type="AlphaFoldDB" id="A0A6N2LWQ8"/>
<name>A0A6N2LWQ8_SALVM</name>
<sequence>MTLQAGVQAICSVLRTPIAGVDHLSVHLPDPDASKVQWTLECFNGKCVCLLVLCNLYTNHLIAVMFHALAPIDLLSWSVIEGQS</sequence>
<organism evidence="1">
    <name type="scientific">Salix viminalis</name>
    <name type="common">Common osier</name>
    <name type="synonym">Basket willow</name>
    <dbReference type="NCBI Taxonomy" id="40686"/>
    <lineage>
        <taxon>Eukaryota</taxon>
        <taxon>Viridiplantae</taxon>
        <taxon>Streptophyta</taxon>
        <taxon>Embryophyta</taxon>
        <taxon>Tracheophyta</taxon>
        <taxon>Spermatophyta</taxon>
        <taxon>Magnoliopsida</taxon>
        <taxon>eudicotyledons</taxon>
        <taxon>Gunneridae</taxon>
        <taxon>Pentapetalae</taxon>
        <taxon>rosids</taxon>
        <taxon>fabids</taxon>
        <taxon>Malpighiales</taxon>
        <taxon>Salicaceae</taxon>
        <taxon>Saliceae</taxon>
        <taxon>Salix</taxon>
    </lineage>
</organism>
<reference evidence="1" key="1">
    <citation type="submission" date="2019-03" db="EMBL/GenBank/DDBJ databases">
        <authorList>
            <person name="Mank J."/>
            <person name="Almeida P."/>
        </authorList>
    </citation>
    <scope>NUCLEOTIDE SEQUENCE</scope>
    <source>
        <strain evidence="1">78183</strain>
    </source>
</reference>
<evidence type="ECO:0000313" key="1">
    <source>
        <dbReference type="EMBL" id="VFU45545.1"/>
    </source>
</evidence>
<protein>
    <submittedName>
        <fullName evidence="1">Uncharacterized protein</fullName>
    </submittedName>
</protein>
<accession>A0A6N2LWQ8</accession>
<gene>
    <name evidence="1" type="ORF">SVIM_LOCUS285182</name>
</gene>
<proteinExistence type="predicted"/>
<dbReference type="EMBL" id="CAADRP010001621">
    <property type="protein sequence ID" value="VFU45545.1"/>
    <property type="molecule type" value="Genomic_DNA"/>
</dbReference>